<evidence type="ECO:0000313" key="2">
    <source>
        <dbReference type="Proteomes" id="UP000756346"/>
    </source>
</evidence>
<protein>
    <submittedName>
        <fullName evidence="1">Uncharacterized protein</fullName>
    </submittedName>
</protein>
<proteinExistence type="predicted"/>
<dbReference type="EMBL" id="JAGTJQ010000005">
    <property type="protein sequence ID" value="KAH7030680.1"/>
    <property type="molecule type" value="Genomic_DNA"/>
</dbReference>
<dbReference type="RefSeq" id="XP_046012360.1">
    <property type="nucleotide sequence ID" value="XM_046147910.1"/>
</dbReference>
<keyword evidence="2" id="KW-1185">Reference proteome</keyword>
<accession>A0A9P9BQA8</accession>
<evidence type="ECO:0000313" key="1">
    <source>
        <dbReference type="EMBL" id="KAH7030680.1"/>
    </source>
</evidence>
<dbReference type="GeneID" id="70177456"/>
<reference evidence="1" key="1">
    <citation type="journal article" date="2021" name="Nat. Commun.">
        <title>Genetic determinants of endophytism in the Arabidopsis root mycobiome.</title>
        <authorList>
            <person name="Mesny F."/>
            <person name="Miyauchi S."/>
            <person name="Thiergart T."/>
            <person name="Pickel B."/>
            <person name="Atanasova L."/>
            <person name="Karlsson M."/>
            <person name="Huettel B."/>
            <person name="Barry K.W."/>
            <person name="Haridas S."/>
            <person name="Chen C."/>
            <person name="Bauer D."/>
            <person name="Andreopoulos W."/>
            <person name="Pangilinan J."/>
            <person name="LaButti K."/>
            <person name="Riley R."/>
            <person name="Lipzen A."/>
            <person name="Clum A."/>
            <person name="Drula E."/>
            <person name="Henrissat B."/>
            <person name="Kohler A."/>
            <person name="Grigoriev I.V."/>
            <person name="Martin F.M."/>
            <person name="Hacquard S."/>
        </authorList>
    </citation>
    <scope>NUCLEOTIDE SEQUENCE</scope>
    <source>
        <strain evidence="1">MPI-CAGE-CH-0230</strain>
    </source>
</reference>
<dbReference type="AlphaFoldDB" id="A0A9P9BQA8"/>
<organism evidence="1 2">
    <name type="scientific">Microdochium trichocladiopsis</name>
    <dbReference type="NCBI Taxonomy" id="1682393"/>
    <lineage>
        <taxon>Eukaryota</taxon>
        <taxon>Fungi</taxon>
        <taxon>Dikarya</taxon>
        <taxon>Ascomycota</taxon>
        <taxon>Pezizomycotina</taxon>
        <taxon>Sordariomycetes</taxon>
        <taxon>Xylariomycetidae</taxon>
        <taxon>Xylariales</taxon>
        <taxon>Microdochiaceae</taxon>
        <taxon>Microdochium</taxon>
    </lineage>
</organism>
<comment type="caution">
    <text evidence="1">The sequence shown here is derived from an EMBL/GenBank/DDBJ whole genome shotgun (WGS) entry which is preliminary data.</text>
</comment>
<dbReference type="Proteomes" id="UP000756346">
    <property type="component" value="Unassembled WGS sequence"/>
</dbReference>
<sequence>MLLIPPRACRVLDDPRLYTSARGIPHPRCPKHAWHFQTRDNLPRPHPQLGVSDYRVQNLTNSPHCPATAVTAPKSRDPHTHTHDRRYHVWCADGTQASSLYVSVVLFGPSETEELSLFLSFFKPLLSSPKHSGGVFAQNTWCSHVVSDRGQAELWRRNCAFRPFLALETPKAKSTAMSPVRWCVPRGHSLSIECVSTVKHADRAIQLLPYWKSQCQDKEE</sequence>
<gene>
    <name evidence="1" type="ORF">B0I36DRAFT_112873</name>
</gene>
<name>A0A9P9BQA8_9PEZI</name>